<dbReference type="InterPro" id="IPR027356">
    <property type="entry name" value="NPH3_dom"/>
</dbReference>
<dbReference type="InterPro" id="IPR043454">
    <property type="entry name" value="NPH3/RPT2-like"/>
</dbReference>
<organism evidence="8">
    <name type="scientific">Tanacetum cinerariifolium</name>
    <name type="common">Dalmatian daisy</name>
    <name type="synonym">Chrysanthemum cinerariifolium</name>
    <dbReference type="NCBI Taxonomy" id="118510"/>
    <lineage>
        <taxon>Eukaryota</taxon>
        <taxon>Viridiplantae</taxon>
        <taxon>Streptophyta</taxon>
        <taxon>Embryophyta</taxon>
        <taxon>Tracheophyta</taxon>
        <taxon>Spermatophyta</taxon>
        <taxon>Magnoliopsida</taxon>
        <taxon>eudicotyledons</taxon>
        <taxon>Gunneridae</taxon>
        <taxon>Pentapetalae</taxon>
        <taxon>asterids</taxon>
        <taxon>campanulids</taxon>
        <taxon>Asterales</taxon>
        <taxon>Asteraceae</taxon>
        <taxon>Asteroideae</taxon>
        <taxon>Anthemideae</taxon>
        <taxon>Anthemidinae</taxon>
        <taxon>Tanacetum</taxon>
    </lineage>
</organism>
<dbReference type="EMBL" id="BKCJ010007404">
    <property type="protein sequence ID" value="GEU77083.1"/>
    <property type="molecule type" value="Genomic_DNA"/>
</dbReference>
<evidence type="ECO:0000256" key="5">
    <source>
        <dbReference type="SAM" id="MobiDB-lite"/>
    </source>
</evidence>
<feature type="compositionally biased region" description="Polar residues" evidence="5">
    <location>
        <begin position="748"/>
        <end position="757"/>
    </location>
</feature>
<evidence type="ECO:0000256" key="2">
    <source>
        <dbReference type="ARBA" id="ARBA00022786"/>
    </source>
</evidence>
<gene>
    <name evidence="8" type="ORF">Tci_049061</name>
</gene>
<evidence type="ECO:0000256" key="4">
    <source>
        <dbReference type="SAM" id="Coils"/>
    </source>
</evidence>
<dbReference type="InterPro" id="IPR000210">
    <property type="entry name" value="BTB/POZ_dom"/>
</dbReference>
<evidence type="ECO:0000256" key="3">
    <source>
        <dbReference type="PROSITE-ProRule" id="PRU00982"/>
    </source>
</evidence>
<comment type="pathway">
    <text evidence="1">Protein modification; protein ubiquitination.</text>
</comment>
<proteinExistence type="inferred from homology"/>
<keyword evidence="2" id="KW-0833">Ubl conjugation pathway</keyword>
<feature type="compositionally biased region" description="Basic residues" evidence="5">
    <location>
        <begin position="727"/>
        <end position="745"/>
    </location>
</feature>
<evidence type="ECO:0000313" key="8">
    <source>
        <dbReference type="EMBL" id="GEU77083.1"/>
    </source>
</evidence>
<sequence length="757" mass="83555">MYWSSNLKRGLEKVTAFSSRISMGEKSSHEGIVLSSSFPIMRVSSGSLVGNTGGEVVITIDRGLLDDRWIRRFDSDCEDLQLNATSILMTEKVDAYDSEVDDAPTTSMIFMAKVSHVGSFIGDEVGPSYDSDTCTVGASASEVTATTMVQSDHNSSTPPTPTFCNSFTNRIFSDVAGDITITVDGVSFLLHKFPLVSQSGKIRKLVAEAKDPNLSQLELINLPGGPESFKLAAKFCYGMNFEITTGNISHLYCAADFLEMTDDYRDENLVTCTEAYLNEVVTQSLERCVEVLCSCETILPVADNVGIIDKCVDAIAKNACKEQLLAGLSRLECSSGPIDTERCFDWWIEDLSGLNIDLYQRVILVMVNRGIRQDSIIASIMHYAHTSLKGFGKSQIWNPARTTPVTVETGQRVILETLVSLLPTEKSSSVPMDFLFGMLRMAIIADSSLACRVALERRIGVRLEMVSLDDLLIPSVQNGDSLFDVDTIHRILIHFMETIEQEDDEDCGYESESGIGSPSHASLLKVGRLIDAYLAEIAPDPYLSFHKFVALIEILPDYARVIDDGLYRVVDIYLKAHPMLTENERKKLCKFIDCEKLSQEACNHAAQNDRLPAHMAVRVLYFEQLRLKSAIAGPSALSGYISQKICNSGEPSAPMSPRDTYASVRRENRDLKLEISRMRVRLSDLEKEQVCMKQGIMDKSGNGKTFLTSISRGIGKFGIFGGPASGKQHKSGTGRKSRSSSKKRGYSLESTSYDTFL</sequence>
<evidence type="ECO:0000256" key="1">
    <source>
        <dbReference type="ARBA" id="ARBA00004906"/>
    </source>
</evidence>
<dbReference type="Pfam" id="PF03000">
    <property type="entry name" value="NPH3"/>
    <property type="match status" value="1"/>
</dbReference>
<keyword evidence="4" id="KW-0175">Coiled coil</keyword>
<dbReference type="InterPro" id="IPR011333">
    <property type="entry name" value="SKP1/BTB/POZ_sf"/>
</dbReference>
<dbReference type="AlphaFoldDB" id="A0A6L2MT37"/>
<dbReference type="UniPathway" id="UPA00143"/>
<feature type="coiled-coil region" evidence="4">
    <location>
        <begin position="661"/>
        <end position="688"/>
    </location>
</feature>
<dbReference type="PROSITE" id="PS50097">
    <property type="entry name" value="BTB"/>
    <property type="match status" value="1"/>
</dbReference>
<feature type="region of interest" description="Disordered" evidence="5">
    <location>
        <begin position="720"/>
        <end position="757"/>
    </location>
</feature>
<feature type="domain" description="BTB" evidence="6">
    <location>
        <begin position="177"/>
        <end position="245"/>
    </location>
</feature>
<name>A0A6L2MT37_TANCI</name>
<dbReference type="Gene3D" id="3.30.710.10">
    <property type="entry name" value="Potassium Channel Kv1.1, Chain A"/>
    <property type="match status" value="1"/>
</dbReference>
<dbReference type="Pfam" id="PF00651">
    <property type="entry name" value="BTB"/>
    <property type="match status" value="1"/>
</dbReference>
<comment type="similarity">
    <text evidence="3">Belongs to the NPH3 family.</text>
</comment>
<accession>A0A6L2MT37</accession>
<protein>
    <recommendedName>
        <fullName evidence="9">BTB/POZ domain-containing protein At3g08570</fullName>
    </recommendedName>
</protein>
<evidence type="ECO:0000259" key="7">
    <source>
        <dbReference type="PROSITE" id="PS51649"/>
    </source>
</evidence>
<dbReference type="GO" id="GO:0016567">
    <property type="term" value="P:protein ubiquitination"/>
    <property type="evidence" value="ECO:0007669"/>
    <property type="project" value="UniProtKB-UniPathway"/>
</dbReference>
<evidence type="ECO:0000259" key="6">
    <source>
        <dbReference type="PROSITE" id="PS50097"/>
    </source>
</evidence>
<comment type="caution">
    <text evidence="8">The sequence shown here is derived from an EMBL/GenBank/DDBJ whole genome shotgun (WGS) entry which is preliminary data.</text>
</comment>
<evidence type="ECO:0008006" key="9">
    <source>
        <dbReference type="Google" id="ProtNLM"/>
    </source>
</evidence>
<reference evidence="8" key="1">
    <citation type="journal article" date="2019" name="Sci. Rep.">
        <title>Draft genome of Tanacetum cinerariifolium, the natural source of mosquito coil.</title>
        <authorList>
            <person name="Yamashiro T."/>
            <person name="Shiraishi A."/>
            <person name="Satake H."/>
            <person name="Nakayama K."/>
        </authorList>
    </citation>
    <scope>NUCLEOTIDE SEQUENCE</scope>
</reference>
<feature type="domain" description="NPH3" evidence="7">
    <location>
        <begin position="345"/>
        <end position="626"/>
    </location>
</feature>
<dbReference type="PROSITE" id="PS51649">
    <property type="entry name" value="NPH3"/>
    <property type="match status" value="1"/>
</dbReference>
<dbReference type="PANTHER" id="PTHR32370">
    <property type="entry name" value="OS12G0117600 PROTEIN"/>
    <property type="match status" value="1"/>
</dbReference>
<dbReference type="SUPFAM" id="SSF54695">
    <property type="entry name" value="POZ domain"/>
    <property type="match status" value="1"/>
</dbReference>